<evidence type="ECO:0000313" key="2">
    <source>
        <dbReference type="Proteomes" id="UP001341840"/>
    </source>
</evidence>
<organism evidence="1 2">
    <name type="scientific">Stylosanthes scabra</name>
    <dbReference type="NCBI Taxonomy" id="79078"/>
    <lineage>
        <taxon>Eukaryota</taxon>
        <taxon>Viridiplantae</taxon>
        <taxon>Streptophyta</taxon>
        <taxon>Embryophyta</taxon>
        <taxon>Tracheophyta</taxon>
        <taxon>Spermatophyta</taxon>
        <taxon>Magnoliopsida</taxon>
        <taxon>eudicotyledons</taxon>
        <taxon>Gunneridae</taxon>
        <taxon>Pentapetalae</taxon>
        <taxon>rosids</taxon>
        <taxon>fabids</taxon>
        <taxon>Fabales</taxon>
        <taxon>Fabaceae</taxon>
        <taxon>Papilionoideae</taxon>
        <taxon>50 kb inversion clade</taxon>
        <taxon>dalbergioids sensu lato</taxon>
        <taxon>Dalbergieae</taxon>
        <taxon>Pterocarpus clade</taxon>
        <taxon>Stylosanthes</taxon>
    </lineage>
</organism>
<gene>
    <name evidence="1" type="ORF">PIB30_104437</name>
</gene>
<dbReference type="EMBL" id="JASCZI010033812">
    <property type="protein sequence ID" value="MED6129091.1"/>
    <property type="molecule type" value="Genomic_DNA"/>
</dbReference>
<dbReference type="Proteomes" id="UP001341840">
    <property type="component" value="Unassembled WGS sequence"/>
</dbReference>
<accession>A0ABU6RZ21</accession>
<proteinExistence type="predicted"/>
<evidence type="ECO:0000313" key="1">
    <source>
        <dbReference type="EMBL" id="MED6129091.1"/>
    </source>
</evidence>
<sequence>KIDGSLAFVGFVSDGSKVDENKGFHMLVKSSRRKFFSYTSMSSTRKSLAHKPLKNSLISTRVYICLFGSSLKLVGTNDSMNK</sequence>
<evidence type="ECO:0008006" key="3">
    <source>
        <dbReference type="Google" id="ProtNLM"/>
    </source>
</evidence>
<keyword evidence="2" id="KW-1185">Reference proteome</keyword>
<name>A0ABU6RZ21_9FABA</name>
<feature type="non-terminal residue" evidence="1">
    <location>
        <position position="1"/>
    </location>
</feature>
<comment type="caution">
    <text evidence="1">The sequence shown here is derived from an EMBL/GenBank/DDBJ whole genome shotgun (WGS) entry which is preliminary data.</text>
</comment>
<protein>
    <recommendedName>
        <fullName evidence="3">Peptidylprolyl isomerase</fullName>
    </recommendedName>
</protein>
<reference evidence="1 2" key="1">
    <citation type="journal article" date="2023" name="Plants (Basel)">
        <title>Bridging the Gap: Combining Genomics and Transcriptomics Approaches to Understand Stylosanthes scabra, an Orphan Legume from the Brazilian Caatinga.</title>
        <authorList>
            <person name="Ferreira-Neto J.R.C."/>
            <person name="da Silva M.D."/>
            <person name="Binneck E."/>
            <person name="de Melo N.F."/>
            <person name="da Silva R.H."/>
            <person name="de Melo A.L.T.M."/>
            <person name="Pandolfi V."/>
            <person name="Bustamante F.O."/>
            <person name="Brasileiro-Vidal A.C."/>
            <person name="Benko-Iseppon A.M."/>
        </authorList>
    </citation>
    <scope>NUCLEOTIDE SEQUENCE [LARGE SCALE GENOMIC DNA]</scope>
    <source>
        <tissue evidence="1">Leaves</tissue>
    </source>
</reference>